<dbReference type="Proteomes" id="UP001497472">
    <property type="component" value="Unassembled WGS sequence"/>
</dbReference>
<organism evidence="2 3">
    <name type="scientific">Leptosia nina</name>
    <dbReference type="NCBI Taxonomy" id="320188"/>
    <lineage>
        <taxon>Eukaryota</taxon>
        <taxon>Metazoa</taxon>
        <taxon>Ecdysozoa</taxon>
        <taxon>Arthropoda</taxon>
        <taxon>Hexapoda</taxon>
        <taxon>Insecta</taxon>
        <taxon>Pterygota</taxon>
        <taxon>Neoptera</taxon>
        <taxon>Endopterygota</taxon>
        <taxon>Lepidoptera</taxon>
        <taxon>Glossata</taxon>
        <taxon>Ditrysia</taxon>
        <taxon>Papilionoidea</taxon>
        <taxon>Pieridae</taxon>
        <taxon>Pierinae</taxon>
        <taxon>Leptosia</taxon>
    </lineage>
</organism>
<dbReference type="AlphaFoldDB" id="A0AAV1JPK7"/>
<name>A0AAV1JPK7_9NEOP</name>
<evidence type="ECO:0000256" key="1">
    <source>
        <dbReference type="SAM" id="Phobius"/>
    </source>
</evidence>
<evidence type="ECO:0000313" key="3">
    <source>
        <dbReference type="Proteomes" id="UP001497472"/>
    </source>
</evidence>
<gene>
    <name evidence="2" type="ORF">LNINA_LOCUS10531</name>
</gene>
<accession>A0AAV1JPK7</accession>
<dbReference type="EMBL" id="CAVLEF010000122">
    <property type="protein sequence ID" value="CAK1551388.1"/>
    <property type="molecule type" value="Genomic_DNA"/>
</dbReference>
<keyword evidence="3" id="KW-1185">Reference proteome</keyword>
<reference evidence="2 3" key="1">
    <citation type="submission" date="2023-11" db="EMBL/GenBank/DDBJ databases">
        <authorList>
            <person name="Okamura Y."/>
        </authorList>
    </citation>
    <scope>NUCLEOTIDE SEQUENCE [LARGE SCALE GENOMIC DNA]</scope>
</reference>
<evidence type="ECO:0000313" key="2">
    <source>
        <dbReference type="EMBL" id="CAK1551388.1"/>
    </source>
</evidence>
<comment type="caution">
    <text evidence="2">The sequence shown here is derived from an EMBL/GenBank/DDBJ whole genome shotgun (WGS) entry which is preliminary data.</text>
</comment>
<keyword evidence="1" id="KW-0472">Membrane</keyword>
<proteinExistence type="predicted"/>
<protein>
    <submittedName>
        <fullName evidence="2">Uncharacterized protein</fullName>
    </submittedName>
</protein>
<keyword evidence="1" id="KW-0812">Transmembrane</keyword>
<sequence length="80" mass="9110">MLTSDMQVPAAGERHRGNKLDLGSTRASLVCAYAMQRGWRTFNLNREAFGRRKQVVCCTVPIIILLVAMTTSTKYTYRKR</sequence>
<keyword evidence="1" id="KW-1133">Transmembrane helix</keyword>
<feature type="transmembrane region" description="Helical" evidence="1">
    <location>
        <begin position="55"/>
        <end position="77"/>
    </location>
</feature>